<dbReference type="PRINTS" id="PR00502">
    <property type="entry name" value="NUDIXFAMILY"/>
</dbReference>
<dbReference type="InterPro" id="IPR020476">
    <property type="entry name" value="Nudix_hydrolase"/>
</dbReference>
<dbReference type="PANTHER" id="PTHR43736">
    <property type="entry name" value="ADP-RIBOSE PYROPHOSPHATASE"/>
    <property type="match status" value="1"/>
</dbReference>
<evidence type="ECO:0000256" key="2">
    <source>
        <dbReference type="RuleBase" id="RU003476"/>
    </source>
</evidence>
<name>A0A4Q7MSN6_9BACT</name>
<dbReference type="OrthoDB" id="9786141at2"/>
<sequence length="230" mass="26698">MTRSGSDIKVAVDAIVFGYSKQEGVSILLIQRKYPPFKNAWAIPGGFLLPDETLEDAVRRELREETGIEVNYLEQLYTFGAPNRDPRQRIISIAYMALVKSSLFQQLKASTDAENAQWFNFRELPPLAFDHKAILDTAIERIRTKIRYQPIGFELLDKKFPFADLEKLYIALLGRDIDRRNFSKKMLALGILDETNEYAKPEGKGRPSKMYQFNKKRYQQLEREGIHFEI</sequence>
<dbReference type="Pfam" id="PF00293">
    <property type="entry name" value="NUDIX"/>
    <property type="match status" value="1"/>
</dbReference>
<dbReference type="Gene3D" id="3.90.79.10">
    <property type="entry name" value="Nucleoside Triphosphate Pyrophosphohydrolase"/>
    <property type="match status" value="1"/>
</dbReference>
<dbReference type="Pfam" id="PF21906">
    <property type="entry name" value="WHD_NrtR"/>
    <property type="match status" value="1"/>
</dbReference>
<dbReference type="InterPro" id="IPR020084">
    <property type="entry name" value="NUDIX_hydrolase_CS"/>
</dbReference>
<dbReference type="InterPro" id="IPR036388">
    <property type="entry name" value="WH-like_DNA-bd_sf"/>
</dbReference>
<comment type="caution">
    <text evidence="4">The sequence shown here is derived from an EMBL/GenBank/DDBJ whole genome shotgun (WGS) entry which is preliminary data.</text>
</comment>
<evidence type="ECO:0000259" key="3">
    <source>
        <dbReference type="PROSITE" id="PS51462"/>
    </source>
</evidence>
<evidence type="ECO:0000256" key="1">
    <source>
        <dbReference type="ARBA" id="ARBA00022801"/>
    </source>
</evidence>
<dbReference type="CDD" id="cd18873">
    <property type="entry name" value="NUDIX_NadM_like"/>
    <property type="match status" value="1"/>
</dbReference>
<dbReference type="InterPro" id="IPR000086">
    <property type="entry name" value="NUDIX_hydrolase_dom"/>
</dbReference>
<keyword evidence="1 2" id="KW-0378">Hydrolase</keyword>
<dbReference type="PANTHER" id="PTHR43736:SF4">
    <property type="entry name" value="SLR1690 PROTEIN"/>
    <property type="match status" value="1"/>
</dbReference>
<evidence type="ECO:0000313" key="4">
    <source>
        <dbReference type="EMBL" id="RZS71478.1"/>
    </source>
</evidence>
<evidence type="ECO:0000313" key="5">
    <source>
        <dbReference type="Proteomes" id="UP000293874"/>
    </source>
</evidence>
<proteinExistence type="inferred from homology"/>
<dbReference type="InterPro" id="IPR036390">
    <property type="entry name" value="WH_DNA-bd_sf"/>
</dbReference>
<organism evidence="4 5">
    <name type="scientific">Pseudobacter ginsenosidimutans</name>
    <dbReference type="NCBI Taxonomy" id="661488"/>
    <lineage>
        <taxon>Bacteria</taxon>
        <taxon>Pseudomonadati</taxon>
        <taxon>Bacteroidota</taxon>
        <taxon>Chitinophagia</taxon>
        <taxon>Chitinophagales</taxon>
        <taxon>Chitinophagaceae</taxon>
        <taxon>Pseudobacter</taxon>
    </lineage>
</organism>
<dbReference type="EMBL" id="SGXA01000002">
    <property type="protein sequence ID" value="RZS71478.1"/>
    <property type="molecule type" value="Genomic_DNA"/>
</dbReference>
<gene>
    <name evidence="4" type="ORF">EV199_3381</name>
</gene>
<dbReference type="InterPro" id="IPR015797">
    <property type="entry name" value="NUDIX_hydrolase-like_dom_sf"/>
</dbReference>
<dbReference type="PROSITE" id="PS51462">
    <property type="entry name" value="NUDIX"/>
    <property type="match status" value="1"/>
</dbReference>
<dbReference type="Proteomes" id="UP000293874">
    <property type="component" value="Unassembled WGS sequence"/>
</dbReference>
<dbReference type="SUPFAM" id="SSF46785">
    <property type="entry name" value="Winged helix' DNA-binding domain"/>
    <property type="match status" value="1"/>
</dbReference>
<dbReference type="Gene3D" id="1.10.10.10">
    <property type="entry name" value="Winged helix-like DNA-binding domain superfamily/Winged helix DNA-binding domain"/>
    <property type="match status" value="1"/>
</dbReference>
<feature type="domain" description="Nudix hydrolase" evidence="3">
    <location>
        <begin position="7"/>
        <end position="143"/>
    </location>
</feature>
<dbReference type="SUPFAM" id="SSF55811">
    <property type="entry name" value="Nudix"/>
    <property type="match status" value="1"/>
</dbReference>
<reference evidence="4 5" key="1">
    <citation type="submission" date="2019-02" db="EMBL/GenBank/DDBJ databases">
        <title>Genomic Encyclopedia of Type Strains, Phase IV (KMG-IV): sequencing the most valuable type-strain genomes for metagenomic binning, comparative biology and taxonomic classification.</title>
        <authorList>
            <person name="Goeker M."/>
        </authorList>
    </citation>
    <scope>NUCLEOTIDE SEQUENCE [LARGE SCALE GENOMIC DNA]</scope>
    <source>
        <strain evidence="4 5">DSM 18116</strain>
    </source>
</reference>
<dbReference type="AlphaFoldDB" id="A0A4Q7MSN6"/>
<dbReference type="InterPro" id="IPR054105">
    <property type="entry name" value="WHD_NrtR"/>
</dbReference>
<dbReference type="PROSITE" id="PS00893">
    <property type="entry name" value="NUDIX_BOX"/>
    <property type="match status" value="1"/>
</dbReference>
<dbReference type="RefSeq" id="WP_130541979.1">
    <property type="nucleotide sequence ID" value="NZ_CP042431.1"/>
</dbReference>
<keyword evidence="5" id="KW-1185">Reference proteome</keyword>
<protein>
    <submittedName>
        <fullName evidence="4">8-oxo-dGTP diphosphatase</fullName>
    </submittedName>
</protein>
<accession>A0A4Q7MSN6</accession>
<comment type="similarity">
    <text evidence="2">Belongs to the Nudix hydrolase family.</text>
</comment>
<dbReference type="GO" id="GO:0016787">
    <property type="term" value="F:hydrolase activity"/>
    <property type="evidence" value="ECO:0007669"/>
    <property type="project" value="UniProtKB-KW"/>
</dbReference>